<dbReference type="Pfam" id="PF11951">
    <property type="entry name" value="Fungal_trans_2"/>
    <property type="match status" value="1"/>
</dbReference>
<dbReference type="PANTHER" id="PTHR47784">
    <property type="entry name" value="STEROL UPTAKE CONTROL PROTEIN 2"/>
    <property type="match status" value="1"/>
</dbReference>
<accession>A0A093UTZ8</accession>
<evidence type="ECO:0000313" key="2">
    <source>
        <dbReference type="EMBL" id="KFX41179.1"/>
    </source>
</evidence>
<dbReference type="Pfam" id="PF12013">
    <property type="entry name" value="OrsD"/>
    <property type="match status" value="1"/>
</dbReference>
<evidence type="ECO:0000259" key="1">
    <source>
        <dbReference type="SMART" id="SM00355"/>
    </source>
</evidence>
<gene>
    <name evidence="2" type="ORF">GQ26_0680150</name>
</gene>
<dbReference type="eggNOG" id="ENOG502SJJF">
    <property type="taxonomic scope" value="Eukaryota"/>
</dbReference>
<feature type="domain" description="C2H2-type" evidence="1">
    <location>
        <begin position="16"/>
        <end position="38"/>
    </location>
</feature>
<reference key="1">
    <citation type="journal article" date="2014" name="PLoS Genet.">
        <title>Signature Gene Expression Reveals Novel Clues to the Molecular Mechanisms of Dimorphic Transition in Penicillium marneffei.</title>
        <authorList>
            <person name="Yang E."/>
            <person name="Wang G."/>
            <person name="Cai J."/>
            <person name="Woo P.C."/>
            <person name="Lau S.K."/>
            <person name="Yuen K.-Y."/>
            <person name="Chow W.-N."/>
            <person name="Lin X."/>
        </authorList>
    </citation>
    <scope>NUCLEOTIDE SEQUENCE [LARGE SCALE GENOMIC DNA]</scope>
    <source>
        <strain>PM1</strain>
    </source>
</reference>
<comment type="caution">
    <text evidence="2">The sequence shown here is derived from an EMBL/GenBank/DDBJ whole genome shotgun (WGS) entry which is preliminary data.</text>
</comment>
<dbReference type="GO" id="GO:0001228">
    <property type="term" value="F:DNA-binding transcription activator activity, RNA polymerase II-specific"/>
    <property type="evidence" value="ECO:0007669"/>
    <property type="project" value="TreeGrafter"/>
</dbReference>
<dbReference type="InterPro" id="IPR013087">
    <property type="entry name" value="Znf_C2H2_type"/>
</dbReference>
<reference evidence="2" key="2">
    <citation type="journal article" date="2014" name="PLoS Genet.">
        <title>Signature gene expression reveals novel clues to the molecular mechanisms of dimorphic transition in Penicillium marneffei.</title>
        <authorList>
            <person name="Yang E."/>
            <person name="Wang G."/>
            <person name="Cai J."/>
            <person name="Woo P.C."/>
            <person name="Lau S.K."/>
            <person name="Yuen K.-Y."/>
            <person name="Chow W.-N."/>
            <person name="Lin X."/>
        </authorList>
    </citation>
    <scope>NUCLEOTIDE SEQUENCE</scope>
    <source>
        <strain evidence="2">PM1</strain>
    </source>
</reference>
<dbReference type="InterPro" id="IPR021858">
    <property type="entry name" value="Fun_TF"/>
</dbReference>
<dbReference type="EMBL" id="JPOX01000068">
    <property type="protein sequence ID" value="KFX41179.1"/>
    <property type="molecule type" value="Genomic_DNA"/>
</dbReference>
<proteinExistence type="predicted"/>
<dbReference type="InterPro" id="IPR022698">
    <property type="entry name" value="OrsD"/>
</dbReference>
<sequence length="489" mass="56752">MSTPELFHYSETHRVLICTSCRYAVQPAALVRHLKDIHHLSSDKRRHFDAYKKTLRLKSPEEVKPPLPQDFPVPYLPVEKGWQCEFTGCDYLSVSKKRMETHWPAEHGRKGLTSRDWSPTLVQTFFRGNMLKYFSRDSRSRLAATTQMTPAKHPERIVANIQDEMISQSKLQYVRKIQQKYSLDSVDCWILHQYLTSTYKSFANDDETEHIWREVVPDLAHGNKFLLHGLLACTAQYMIHMNFPQPQELILRACSHQDYALPAFREAIDNPTNDNCDAMMTFAYLLVVYMFATSSANSSDSLLFVANSTDCLQNNSIVPLWLVFLRDGCAMLCDVWDRIESGPLATLAAAWELDTYDGNDLPYWTHFSNVALECSSWSKEEVRIYGDASLLLARCFATMEREPNDSWVTTWKILGLWPMRVESEFMTLLYSRQPGALILLAYYCIILKKMERYWYFEGGSAKLMLSIVNVLEQRWHPFIREPVDLILEN</sequence>
<dbReference type="AlphaFoldDB" id="A0A093UTZ8"/>
<organism evidence="2">
    <name type="scientific">Talaromyces marneffei PM1</name>
    <dbReference type="NCBI Taxonomy" id="1077442"/>
    <lineage>
        <taxon>Eukaryota</taxon>
        <taxon>Fungi</taxon>
        <taxon>Dikarya</taxon>
        <taxon>Ascomycota</taxon>
        <taxon>Pezizomycotina</taxon>
        <taxon>Eurotiomycetes</taxon>
        <taxon>Eurotiomycetidae</taxon>
        <taxon>Eurotiales</taxon>
        <taxon>Trichocomaceae</taxon>
        <taxon>Talaromyces</taxon>
        <taxon>Talaromyces sect. Talaromyces</taxon>
    </lineage>
</organism>
<dbReference type="InterPro" id="IPR053157">
    <property type="entry name" value="Sterol_Uptake_Regulator"/>
</dbReference>
<name>A0A093UTZ8_TALMA</name>
<dbReference type="PANTHER" id="PTHR47784:SF5">
    <property type="entry name" value="STEROL UPTAKE CONTROL PROTEIN 2"/>
    <property type="match status" value="1"/>
</dbReference>
<protein>
    <submittedName>
        <fullName evidence="2">Sterol uptake control protein 2</fullName>
    </submittedName>
</protein>
<dbReference type="SMART" id="SM00355">
    <property type="entry name" value="ZnF_C2H2"/>
    <property type="match status" value="2"/>
</dbReference>
<feature type="domain" description="C2H2-type" evidence="1">
    <location>
        <begin position="82"/>
        <end position="107"/>
    </location>
</feature>
<dbReference type="HOGENOM" id="CLU_024934_8_0_1"/>